<sequence length="561" mass="62099">MNHSDKHKIISEQYADLIIKDYKSNPLLQQEEIEAINIIDDNYAVVYVPLQVVERDSINKYGYNSFPFCYTLTASIENESINILQNRTLPSLGLKGENVLIGIVDTGIDYTNPAFLNEDGTSRIVSIWDQTINEEECVNVFHYGCVYSKQDINEALKSVDPLQHVATMDTIGQGTILAGVAGGSSDLGNKFSGIATNSEYVVVKLKPAKEAIREFFLIPEDRICYQENDIMLGVKYLISVAQEVNRPIAICIALGTNQGGHAGVGKLSDMLSSFSQNPGVSIVIAGGNEANGRNHYEGRVNPSGGYTTVELMVGKSRPSFCMEVWGSPNSGTMIHVISPSGEEFTTSSPNDYVSRRLDFPEDDTTIWLNNILLEPDTNDELILFRFRTPTEGIWRFQVSTNTSYQSNFNIWLPIRYFLSSDTYFLDSSSNITIVSPGNSILPITVSAYDLQSGNIYNDSSRGFSRINIIKPDCAAPGVNLKAPFLNHRYVYGSGTGLSAAYLTGIAALFLEWGITNGNLLTMTTINIKNYLIQSANRNQFIDYPNNIWGFGAVNIYNTFDI</sequence>
<proteinExistence type="inferred from homology"/>
<dbReference type="PIRSF" id="PIRSF037894">
    <property type="entry name" value="Subtilisin_rel_CspABC"/>
    <property type="match status" value="1"/>
</dbReference>
<comment type="similarity">
    <text evidence="1 5">Belongs to the peptidase S8 family.</text>
</comment>
<dbReference type="Proteomes" id="UP000184038">
    <property type="component" value="Unassembled WGS sequence"/>
</dbReference>
<dbReference type="PRINTS" id="PR00723">
    <property type="entry name" value="SUBTILISIN"/>
</dbReference>
<dbReference type="InterPro" id="IPR015500">
    <property type="entry name" value="Peptidase_S8_subtilisin-rel"/>
</dbReference>
<keyword evidence="3" id="KW-0378">Hydrolase</keyword>
<feature type="domain" description="Peptidase S8/S53" evidence="6">
    <location>
        <begin position="96"/>
        <end position="294"/>
    </location>
</feature>
<evidence type="ECO:0000256" key="2">
    <source>
        <dbReference type="ARBA" id="ARBA00022670"/>
    </source>
</evidence>
<evidence type="ECO:0000256" key="1">
    <source>
        <dbReference type="ARBA" id="ARBA00011073"/>
    </source>
</evidence>
<keyword evidence="8" id="KW-1185">Reference proteome</keyword>
<name>A0A1M7JSG9_9FIRM</name>
<dbReference type="PROSITE" id="PS51892">
    <property type="entry name" value="SUBTILASE"/>
    <property type="match status" value="1"/>
</dbReference>
<dbReference type="CDD" id="cd07478">
    <property type="entry name" value="Peptidases_S8_CspA-like"/>
    <property type="match status" value="1"/>
</dbReference>
<dbReference type="STRING" id="1120996.SAMN02746066_02386"/>
<evidence type="ECO:0000256" key="3">
    <source>
        <dbReference type="ARBA" id="ARBA00022801"/>
    </source>
</evidence>
<dbReference type="SUPFAM" id="SSF52743">
    <property type="entry name" value="Subtilisin-like"/>
    <property type="match status" value="1"/>
</dbReference>
<organism evidence="7 8">
    <name type="scientific">Anaerosporobacter mobilis DSM 15930</name>
    <dbReference type="NCBI Taxonomy" id="1120996"/>
    <lineage>
        <taxon>Bacteria</taxon>
        <taxon>Bacillati</taxon>
        <taxon>Bacillota</taxon>
        <taxon>Clostridia</taxon>
        <taxon>Lachnospirales</taxon>
        <taxon>Lachnospiraceae</taxon>
        <taxon>Anaerosporobacter</taxon>
    </lineage>
</organism>
<evidence type="ECO:0000259" key="6">
    <source>
        <dbReference type="Pfam" id="PF00082"/>
    </source>
</evidence>
<dbReference type="Pfam" id="PF00082">
    <property type="entry name" value="Peptidase_S8"/>
    <property type="match status" value="2"/>
</dbReference>
<dbReference type="InterPro" id="IPR034045">
    <property type="entry name" value="Pep_S8_CspA-like"/>
</dbReference>
<accession>A0A1M7JSG9</accession>
<gene>
    <name evidence="7" type="ORF">SAMN02746066_02386</name>
</gene>
<reference evidence="7 8" key="1">
    <citation type="submission" date="2016-11" db="EMBL/GenBank/DDBJ databases">
        <authorList>
            <person name="Jaros S."/>
            <person name="Januszkiewicz K."/>
            <person name="Wedrychowicz H."/>
        </authorList>
    </citation>
    <scope>NUCLEOTIDE SEQUENCE [LARGE SCALE GENOMIC DNA]</scope>
    <source>
        <strain evidence="7 8">DSM 15930</strain>
    </source>
</reference>
<dbReference type="OrthoDB" id="9762689at2"/>
<dbReference type="PANTHER" id="PTHR43806">
    <property type="entry name" value="PEPTIDASE S8"/>
    <property type="match status" value="1"/>
</dbReference>
<comment type="caution">
    <text evidence="5">Lacks conserved residue(s) required for the propagation of feature annotation.</text>
</comment>
<dbReference type="InterPro" id="IPR023827">
    <property type="entry name" value="Peptidase_S8_Asp-AS"/>
</dbReference>
<keyword evidence="2" id="KW-0645">Protease</keyword>
<dbReference type="InterPro" id="IPR050131">
    <property type="entry name" value="Peptidase_S8_subtilisin-like"/>
</dbReference>
<dbReference type="GO" id="GO:0004252">
    <property type="term" value="F:serine-type endopeptidase activity"/>
    <property type="evidence" value="ECO:0007669"/>
    <property type="project" value="InterPro"/>
</dbReference>
<dbReference type="EMBL" id="FRCP01000012">
    <property type="protein sequence ID" value="SHM55944.1"/>
    <property type="molecule type" value="Genomic_DNA"/>
</dbReference>
<dbReference type="PROSITE" id="PS00136">
    <property type="entry name" value="SUBTILASE_ASP"/>
    <property type="match status" value="1"/>
</dbReference>
<dbReference type="PANTHER" id="PTHR43806:SF11">
    <property type="entry name" value="CEREVISIN-RELATED"/>
    <property type="match status" value="1"/>
</dbReference>
<evidence type="ECO:0000313" key="8">
    <source>
        <dbReference type="Proteomes" id="UP000184038"/>
    </source>
</evidence>
<dbReference type="Gene3D" id="3.40.50.200">
    <property type="entry name" value="Peptidase S8/S53 domain"/>
    <property type="match status" value="1"/>
</dbReference>
<dbReference type="Gene3D" id="2.60.120.1290">
    <property type="match status" value="1"/>
</dbReference>
<dbReference type="GO" id="GO:0006508">
    <property type="term" value="P:proteolysis"/>
    <property type="evidence" value="ECO:0007669"/>
    <property type="project" value="UniProtKB-KW"/>
</dbReference>
<evidence type="ECO:0000256" key="4">
    <source>
        <dbReference type="ARBA" id="ARBA00022825"/>
    </source>
</evidence>
<feature type="domain" description="Peptidase S8/S53" evidence="6">
    <location>
        <begin position="429"/>
        <end position="551"/>
    </location>
</feature>
<dbReference type="AlphaFoldDB" id="A0A1M7JSG9"/>
<dbReference type="RefSeq" id="WP_084139220.1">
    <property type="nucleotide sequence ID" value="NZ_FRCP01000012.1"/>
</dbReference>
<dbReference type="InterPro" id="IPR017310">
    <property type="entry name" value="Pept_S8A_subtilisin_clostridia"/>
</dbReference>
<evidence type="ECO:0000313" key="7">
    <source>
        <dbReference type="EMBL" id="SHM55944.1"/>
    </source>
</evidence>
<keyword evidence="4" id="KW-0720">Serine protease</keyword>
<dbReference type="InterPro" id="IPR036852">
    <property type="entry name" value="Peptidase_S8/S53_dom_sf"/>
</dbReference>
<protein>
    <submittedName>
        <fullName evidence="7">Subtilase family protein</fullName>
    </submittedName>
</protein>
<dbReference type="InterPro" id="IPR000209">
    <property type="entry name" value="Peptidase_S8/S53_dom"/>
</dbReference>
<evidence type="ECO:0000256" key="5">
    <source>
        <dbReference type="PROSITE-ProRule" id="PRU01240"/>
    </source>
</evidence>